<dbReference type="OrthoDB" id="9805563at2"/>
<dbReference type="PANTHER" id="PTHR36838:SF4">
    <property type="entry name" value="AUXIN EFFLUX CARRIER FAMILY PROTEIN"/>
    <property type="match status" value="1"/>
</dbReference>
<protein>
    <submittedName>
        <fullName evidence="9">Permease</fullName>
    </submittedName>
</protein>
<gene>
    <name evidence="9" type="ORF">BTN82_25820</name>
</gene>
<dbReference type="GO" id="GO:0055085">
    <property type="term" value="P:transmembrane transport"/>
    <property type="evidence" value="ECO:0007669"/>
    <property type="project" value="InterPro"/>
</dbReference>
<dbReference type="RefSeq" id="WP_075121885.1">
    <property type="nucleotide sequence ID" value="NZ_MSCT01000020.1"/>
</dbReference>
<feature type="transmembrane region" description="Helical" evidence="8">
    <location>
        <begin position="252"/>
        <end position="271"/>
    </location>
</feature>
<comment type="similarity">
    <text evidence="2">Belongs to the auxin efflux carrier (TC 2.A.69) family.</text>
</comment>
<evidence type="ECO:0000256" key="8">
    <source>
        <dbReference type="SAM" id="Phobius"/>
    </source>
</evidence>
<keyword evidence="3" id="KW-0813">Transport</keyword>
<name>A0A1Q8EK28_9PSED</name>
<evidence type="ECO:0000256" key="5">
    <source>
        <dbReference type="ARBA" id="ARBA00022692"/>
    </source>
</evidence>
<evidence type="ECO:0000313" key="9">
    <source>
        <dbReference type="EMBL" id="OLF52144.1"/>
    </source>
</evidence>
<comment type="caution">
    <text evidence="9">The sequence shown here is derived from an EMBL/GenBank/DDBJ whole genome shotgun (WGS) entry which is preliminary data.</text>
</comment>
<feature type="transmembrane region" description="Helical" evidence="8">
    <location>
        <begin position="38"/>
        <end position="57"/>
    </location>
</feature>
<evidence type="ECO:0000256" key="6">
    <source>
        <dbReference type="ARBA" id="ARBA00022989"/>
    </source>
</evidence>
<comment type="subcellular location">
    <subcellularLocation>
        <location evidence="1">Cell membrane</location>
        <topology evidence="1">Multi-pass membrane protein</topology>
    </subcellularLocation>
</comment>
<evidence type="ECO:0000256" key="4">
    <source>
        <dbReference type="ARBA" id="ARBA00022475"/>
    </source>
</evidence>
<dbReference type="InterPro" id="IPR038770">
    <property type="entry name" value="Na+/solute_symporter_sf"/>
</dbReference>
<proteinExistence type="inferred from homology"/>
<evidence type="ECO:0000256" key="1">
    <source>
        <dbReference type="ARBA" id="ARBA00004651"/>
    </source>
</evidence>
<dbReference type="Proteomes" id="UP000185578">
    <property type="component" value="Unassembled WGS sequence"/>
</dbReference>
<keyword evidence="4" id="KW-1003">Cell membrane</keyword>
<dbReference type="EMBL" id="MSCT01000020">
    <property type="protein sequence ID" value="OLF52144.1"/>
    <property type="molecule type" value="Genomic_DNA"/>
</dbReference>
<feature type="transmembrane region" description="Helical" evidence="8">
    <location>
        <begin position="283"/>
        <end position="304"/>
    </location>
</feature>
<keyword evidence="7 8" id="KW-0472">Membrane</keyword>
<dbReference type="InterPro" id="IPR004776">
    <property type="entry name" value="Mem_transp_PIN-like"/>
</dbReference>
<feature type="transmembrane region" description="Helical" evidence="8">
    <location>
        <begin position="194"/>
        <end position="213"/>
    </location>
</feature>
<sequence length="305" mass="32024">MLNTFLSILPIFLLIVAGYLARHYFLTDEGFWKTADKAVYYLFFPSLLVLEISHANFDGGATTHALVATVGGTLIVAAVILIGQCVVNVKNDLFTSIFQGGVRYNSYVFIALSQSLFGTEGVALSGVFVAYMIVLTNVMSVLLMNHYGTGGKKSVAGSVLALAKNPLIIAALLGVVLNLVGVSINGAIRQFLAYLGNAATPLSLMSVGGGLVLSMHVSRTIATAYATALKLLLLPICTFVLLKALGVSGVSANIALLYAAVPCAGNAYILARQMGGDTEAMASIITWTTLFSVVTVTVILGTFLL</sequence>
<dbReference type="Gene3D" id="1.20.1530.20">
    <property type="match status" value="1"/>
</dbReference>
<accession>A0A1Q8EK28</accession>
<keyword evidence="6 8" id="KW-1133">Transmembrane helix</keyword>
<feature type="transmembrane region" description="Helical" evidence="8">
    <location>
        <begin position="123"/>
        <end position="145"/>
    </location>
</feature>
<dbReference type="PANTHER" id="PTHR36838">
    <property type="entry name" value="AUXIN EFFLUX CARRIER FAMILY PROTEIN"/>
    <property type="match status" value="1"/>
</dbReference>
<dbReference type="GO" id="GO:0005886">
    <property type="term" value="C:plasma membrane"/>
    <property type="evidence" value="ECO:0007669"/>
    <property type="project" value="UniProtKB-SubCell"/>
</dbReference>
<dbReference type="AlphaFoldDB" id="A0A1Q8EK28"/>
<organism evidence="9 10">
    <name type="scientific">Pseudomonas chlororaphis</name>
    <dbReference type="NCBI Taxonomy" id="587753"/>
    <lineage>
        <taxon>Bacteria</taxon>
        <taxon>Pseudomonadati</taxon>
        <taxon>Pseudomonadota</taxon>
        <taxon>Gammaproteobacteria</taxon>
        <taxon>Pseudomonadales</taxon>
        <taxon>Pseudomonadaceae</taxon>
        <taxon>Pseudomonas</taxon>
    </lineage>
</organism>
<evidence type="ECO:0000313" key="10">
    <source>
        <dbReference type="Proteomes" id="UP000185578"/>
    </source>
</evidence>
<feature type="transmembrane region" description="Helical" evidence="8">
    <location>
        <begin position="225"/>
        <end position="246"/>
    </location>
</feature>
<reference evidence="9 10" key="1">
    <citation type="submission" date="2016-12" db="EMBL/GenBank/DDBJ databases">
        <authorList>
            <person name="Song W.-J."/>
            <person name="Kurnit D.M."/>
        </authorList>
    </citation>
    <scope>NUCLEOTIDE SEQUENCE [LARGE SCALE GENOMIC DNA]</scope>
    <source>
        <strain evidence="9 10">PCL1601</strain>
    </source>
</reference>
<feature type="transmembrane region" description="Helical" evidence="8">
    <location>
        <begin position="166"/>
        <end position="188"/>
    </location>
</feature>
<feature type="transmembrane region" description="Helical" evidence="8">
    <location>
        <begin position="63"/>
        <end position="89"/>
    </location>
</feature>
<evidence type="ECO:0000256" key="3">
    <source>
        <dbReference type="ARBA" id="ARBA00022448"/>
    </source>
</evidence>
<evidence type="ECO:0000256" key="2">
    <source>
        <dbReference type="ARBA" id="ARBA00010145"/>
    </source>
</evidence>
<keyword evidence="5 8" id="KW-0812">Transmembrane</keyword>
<dbReference type="Pfam" id="PF03547">
    <property type="entry name" value="Mem_trans"/>
    <property type="match status" value="1"/>
</dbReference>
<feature type="transmembrane region" description="Helical" evidence="8">
    <location>
        <begin position="6"/>
        <end position="26"/>
    </location>
</feature>
<evidence type="ECO:0000256" key="7">
    <source>
        <dbReference type="ARBA" id="ARBA00023136"/>
    </source>
</evidence>